<keyword evidence="2" id="KW-1185">Reference proteome</keyword>
<accession>A0A0L0BRP5</accession>
<reference evidence="1 2" key="1">
    <citation type="journal article" date="2015" name="Nat. Commun.">
        <title>Lucilia cuprina genome unlocks parasitic fly biology to underpin future interventions.</title>
        <authorList>
            <person name="Anstead C.A."/>
            <person name="Korhonen P.K."/>
            <person name="Young N.D."/>
            <person name="Hall R.S."/>
            <person name="Jex A.R."/>
            <person name="Murali S.C."/>
            <person name="Hughes D.S."/>
            <person name="Lee S.F."/>
            <person name="Perry T."/>
            <person name="Stroehlein A.J."/>
            <person name="Ansell B.R."/>
            <person name="Breugelmans B."/>
            <person name="Hofmann A."/>
            <person name="Qu J."/>
            <person name="Dugan S."/>
            <person name="Lee S.L."/>
            <person name="Chao H."/>
            <person name="Dinh H."/>
            <person name="Han Y."/>
            <person name="Doddapaneni H.V."/>
            <person name="Worley K.C."/>
            <person name="Muzny D.M."/>
            <person name="Ioannidis P."/>
            <person name="Waterhouse R.M."/>
            <person name="Zdobnov E.M."/>
            <person name="James P.J."/>
            <person name="Bagnall N.H."/>
            <person name="Kotze A.C."/>
            <person name="Gibbs R.A."/>
            <person name="Richards S."/>
            <person name="Batterham P."/>
            <person name="Gasser R.B."/>
        </authorList>
    </citation>
    <scope>NUCLEOTIDE SEQUENCE [LARGE SCALE GENOMIC DNA]</scope>
    <source>
        <strain evidence="1 2">LS</strain>
        <tissue evidence="1">Full body</tissue>
    </source>
</reference>
<protein>
    <submittedName>
        <fullName evidence="1">Uncharacterized protein</fullName>
    </submittedName>
</protein>
<proteinExistence type="predicted"/>
<sequence length="212" mass="24512">METCLCNDCKCIVFRREARNTLESKSPPFISTLQFATNHNAPHNEQMKELQNVTHRCRATQMSIAAKDNSHKVSADYAISFAGCSVFTKHLHTISNLISAQNLLCNSCILLYFYSPAHSYQPNLPPQLLTFVVTFSHGLSNLLILEHNYVNCKAGIKRGLIHAYDSGWKHTTVLLERNIKSQHHHHHRCRHHHHSYSRHCHRMIFLHSRDHF</sequence>
<evidence type="ECO:0000313" key="1">
    <source>
        <dbReference type="EMBL" id="KNC22717.1"/>
    </source>
</evidence>
<evidence type="ECO:0000313" key="2">
    <source>
        <dbReference type="Proteomes" id="UP000037069"/>
    </source>
</evidence>
<comment type="caution">
    <text evidence="1">The sequence shown here is derived from an EMBL/GenBank/DDBJ whole genome shotgun (WGS) entry which is preliminary data.</text>
</comment>
<gene>
    <name evidence="1" type="ORF">FF38_08833</name>
</gene>
<name>A0A0L0BRP5_LUCCU</name>
<dbReference type="AlphaFoldDB" id="A0A0L0BRP5"/>
<organism evidence="1 2">
    <name type="scientific">Lucilia cuprina</name>
    <name type="common">Green bottle fly</name>
    <name type="synonym">Australian sheep blowfly</name>
    <dbReference type="NCBI Taxonomy" id="7375"/>
    <lineage>
        <taxon>Eukaryota</taxon>
        <taxon>Metazoa</taxon>
        <taxon>Ecdysozoa</taxon>
        <taxon>Arthropoda</taxon>
        <taxon>Hexapoda</taxon>
        <taxon>Insecta</taxon>
        <taxon>Pterygota</taxon>
        <taxon>Neoptera</taxon>
        <taxon>Endopterygota</taxon>
        <taxon>Diptera</taxon>
        <taxon>Brachycera</taxon>
        <taxon>Muscomorpha</taxon>
        <taxon>Oestroidea</taxon>
        <taxon>Calliphoridae</taxon>
        <taxon>Luciliinae</taxon>
        <taxon>Lucilia</taxon>
    </lineage>
</organism>
<dbReference type="Proteomes" id="UP000037069">
    <property type="component" value="Unassembled WGS sequence"/>
</dbReference>
<dbReference type="EMBL" id="JRES01001456">
    <property type="protein sequence ID" value="KNC22717.1"/>
    <property type="molecule type" value="Genomic_DNA"/>
</dbReference>